<gene>
    <name evidence="1" type="ORF">MSHI_27880</name>
</gene>
<dbReference type="PANTHER" id="PTHR47691">
    <property type="entry name" value="REGULATOR-RELATED"/>
    <property type="match status" value="1"/>
</dbReference>
<dbReference type="PRINTS" id="PR00364">
    <property type="entry name" value="DISEASERSIST"/>
</dbReference>
<keyword evidence="2" id="KW-1185">Reference proteome</keyword>
<dbReference type="SUPFAM" id="SSF56112">
    <property type="entry name" value="Protein kinase-like (PK-like)"/>
    <property type="match status" value="1"/>
</dbReference>
<dbReference type="EMBL" id="AP022575">
    <property type="protein sequence ID" value="BBX74882.1"/>
    <property type="molecule type" value="Genomic_DNA"/>
</dbReference>
<dbReference type="InterPro" id="IPR011990">
    <property type="entry name" value="TPR-like_helical_dom_sf"/>
</dbReference>
<sequence length="1014" mass="109554">MVGNAAATQRAVGITARLRARGFDDAEELGRGRFGAVYRCTQVALDRQVTVKVLTTRLDEGRARFIREQKAMARLTGHPNILPLLEIGETDDGFPYLVMPYCRNGSIQSRISRLGSLPLDEVLRLGVKIADALQTAHRLGILHRDVKPANILLTDYGEPALGDFGIARVAVGVDTETGAHLGPPAFSAPELLDGDLPSAASDVYGLGASLFAGLTGHAPFERHEGGRVMSQLVRVADEPLSSLCALGLPADVAAAIDHAMAQNPSDRPTALEFGEALQQTQAGHGLAVDKMPVHDGAEPLRGLPQRWSGASHAGGKVPALLAGIVGRGAELAQLRGLLSASRLVTVTGVGGVGKTTLATAAAHQLDTQFADGVWWVELGDLRDGALVTDVMAARLGLRAHAGRAMTDVMVDFLRDRHTLVVLDNCEHVIDDVAKLVEALLHHCSQLHVVATSREMLNIDGEAMLALVPLKCPALDDDRLTVHTLAGYDAVALFIARALGALPSFTLTTDNAMAVAGICARLEGLPLALELAAARLRVLSAMQIADGLADRFALLQRGQRGAPTRQQTLTGCMHWSYELCTPAEKRFWSQLSVFAGTFDLAAVQHISTDGLNAEDLSAEPCIDIVSALVEKSILIRIERDDGSVRFRLLDTLRDYGQTKLTAHDFHQLHRRHAQHYQHLVAQANTEWFGPRQIEWLHRLKDEIPNLRAVLQFSMTDDPAAALELATNLRRLWTTCGMLSEARRWLDLALTAVPTDPTARRIKALVSAAAVANMQVDLTAARNLIAEARTLLEVVDDPLLHAEVDCVEGWCATLSGDVPRAHNCLQRALSASDDYELQAVSMLSMGWVLGLSGEHEQAANWFEKALALAESNGEVVYRSRALACLCSNEGRLSQTQWEQWAKPLLREGLHIARLINDPWTGAQCLERLASIALSNHDPRGAVVLMAAASAVRRATGTPVTAFAHLQALHDECERRAREALDSADFAAAWTEGNSLRFHEAVDVALDEAGTGLSTRR</sequence>
<dbReference type="Proteomes" id="UP000467236">
    <property type="component" value="Chromosome"/>
</dbReference>
<dbReference type="PROSITE" id="PS00108">
    <property type="entry name" value="PROTEIN_KINASE_ST"/>
    <property type="match status" value="1"/>
</dbReference>
<dbReference type="InterPro" id="IPR008271">
    <property type="entry name" value="Ser/Thr_kinase_AS"/>
</dbReference>
<protein>
    <submittedName>
        <fullName evidence="1">Uncharacterized protein</fullName>
    </submittedName>
</protein>
<dbReference type="GO" id="GO:0005524">
    <property type="term" value="F:ATP binding"/>
    <property type="evidence" value="ECO:0007669"/>
    <property type="project" value="InterPro"/>
</dbReference>
<dbReference type="Gene3D" id="1.10.510.10">
    <property type="entry name" value="Transferase(Phosphotransferase) domain 1"/>
    <property type="match status" value="1"/>
</dbReference>
<dbReference type="AlphaFoldDB" id="A0A7I7MSW4"/>
<evidence type="ECO:0000313" key="1">
    <source>
        <dbReference type="EMBL" id="BBX74882.1"/>
    </source>
</evidence>
<evidence type="ECO:0000313" key="2">
    <source>
        <dbReference type="Proteomes" id="UP000467236"/>
    </source>
</evidence>
<dbReference type="InterPro" id="IPR011009">
    <property type="entry name" value="Kinase-like_dom_sf"/>
</dbReference>
<dbReference type="PROSITE" id="PS50011">
    <property type="entry name" value="PROTEIN_KINASE_DOM"/>
    <property type="match status" value="1"/>
</dbReference>
<dbReference type="SUPFAM" id="SSF48452">
    <property type="entry name" value="TPR-like"/>
    <property type="match status" value="1"/>
</dbReference>
<dbReference type="InterPro" id="IPR002182">
    <property type="entry name" value="NB-ARC"/>
</dbReference>
<dbReference type="PROSITE" id="PS50005">
    <property type="entry name" value="TPR"/>
    <property type="match status" value="1"/>
</dbReference>
<dbReference type="RefSeq" id="WP_083052162.1">
    <property type="nucleotide sequence ID" value="NZ_AP022575.1"/>
</dbReference>
<name>A0A7I7MSW4_9MYCO</name>
<dbReference type="InterPro" id="IPR019734">
    <property type="entry name" value="TPR_rpt"/>
</dbReference>
<dbReference type="SMART" id="SM00220">
    <property type="entry name" value="S_TKc"/>
    <property type="match status" value="1"/>
</dbReference>
<dbReference type="PANTHER" id="PTHR47691:SF3">
    <property type="entry name" value="HTH-TYPE TRANSCRIPTIONAL REGULATOR RV0890C-RELATED"/>
    <property type="match status" value="1"/>
</dbReference>
<organism evidence="1 2">
    <name type="scientific">Mycobacterium shinjukuense</name>
    <dbReference type="NCBI Taxonomy" id="398694"/>
    <lineage>
        <taxon>Bacteria</taxon>
        <taxon>Bacillati</taxon>
        <taxon>Actinomycetota</taxon>
        <taxon>Actinomycetes</taxon>
        <taxon>Mycobacteriales</taxon>
        <taxon>Mycobacteriaceae</taxon>
        <taxon>Mycobacterium</taxon>
    </lineage>
</organism>
<dbReference type="InterPro" id="IPR027417">
    <property type="entry name" value="P-loop_NTPase"/>
</dbReference>
<dbReference type="Pfam" id="PF00069">
    <property type="entry name" value="Pkinase"/>
    <property type="match status" value="1"/>
</dbReference>
<dbReference type="Gene3D" id="3.40.50.300">
    <property type="entry name" value="P-loop containing nucleotide triphosphate hydrolases"/>
    <property type="match status" value="1"/>
</dbReference>
<dbReference type="SUPFAM" id="SSF52540">
    <property type="entry name" value="P-loop containing nucleoside triphosphate hydrolases"/>
    <property type="match status" value="1"/>
</dbReference>
<dbReference type="Pfam" id="PF00931">
    <property type="entry name" value="NB-ARC"/>
    <property type="match status" value="1"/>
</dbReference>
<dbReference type="InterPro" id="IPR000719">
    <property type="entry name" value="Prot_kinase_dom"/>
</dbReference>
<accession>A0A7I7MSW4</accession>
<proteinExistence type="predicted"/>
<reference evidence="1 2" key="1">
    <citation type="journal article" date="2019" name="Emerg. Microbes Infect.">
        <title>Comprehensive subspecies identification of 175 nontuberculous mycobacteria species based on 7547 genomic profiles.</title>
        <authorList>
            <person name="Matsumoto Y."/>
            <person name="Kinjo T."/>
            <person name="Motooka D."/>
            <person name="Nabeya D."/>
            <person name="Jung N."/>
            <person name="Uechi K."/>
            <person name="Horii T."/>
            <person name="Iida T."/>
            <person name="Fujita J."/>
            <person name="Nakamura S."/>
        </authorList>
    </citation>
    <scope>NUCLEOTIDE SEQUENCE [LARGE SCALE GENOMIC DNA]</scope>
    <source>
        <strain evidence="1 2">JCM 14233</strain>
    </source>
</reference>
<dbReference type="KEGG" id="mshj:MSHI_27880"/>
<dbReference type="GO" id="GO:0004672">
    <property type="term" value="F:protein kinase activity"/>
    <property type="evidence" value="ECO:0007669"/>
    <property type="project" value="InterPro"/>
</dbReference>
<dbReference type="Gene3D" id="1.25.40.10">
    <property type="entry name" value="Tetratricopeptide repeat domain"/>
    <property type="match status" value="1"/>
</dbReference>
<dbReference type="CDD" id="cd14014">
    <property type="entry name" value="STKc_PknB_like"/>
    <property type="match status" value="1"/>
</dbReference>
<dbReference type="OrthoDB" id="136365at2"/>
<dbReference type="GO" id="GO:0043531">
    <property type="term" value="F:ADP binding"/>
    <property type="evidence" value="ECO:0007669"/>
    <property type="project" value="InterPro"/>
</dbReference>